<evidence type="ECO:0000313" key="5">
    <source>
        <dbReference type="Proteomes" id="UP000660680"/>
    </source>
</evidence>
<keyword evidence="2" id="KW-0732">Signal</keyword>
<feature type="chain" id="PRO_5039478555" evidence="2">
    <location>
        <begin position="26"/>
        <end position="387"/>
    </location>
</feature>
<dbReference type="InterPro" id="IPR011041">
    <property type="entry name" value="Quinoprot_gluc/sorb_DH_b-prop"/>
</dbReference>
<evidence type="ECO:0000259" key="3">
    <source>
        <dbReference type="Pfam" id="PF07995"/>
    </source>
</evidence>
<evidence type="ECO:0000256" key="2">
    <source>
        <dbReference type="SAM" id="SignalP"/>
    </source>
</evidence>
<reference evidence="4" key="2">
    <citation type="submission" date="2020-09" db="EMBL/GenBank/DDBJ databases">
        <authorList>
            <person name="Sun Q."/>
            <person name="Ohkuma M."/>
        </authorList>
    </citation>
    <scope>NUCLEOTIDE SEQUENCE</scope>
    <source>
        <strain evidence="4">JCM 3276</strain>
    </source>
</reference>
<dbReference type="Pfam" id="PF07995">
    <property type="entry name" value="GSDH"/>
    <property type="match status" value="1"/>
</dbReference>
<evidence type="ECO:0000313" key="4">
    <source>
        <dbReference type="EMBL" id="GGS52305.1"/>
    </source>
</evidence>
<reference evidence="4" key="1">
    <citation type="journal article" date="2014" name="Int. J. Syst. Evol. Microbiol.">
        <title>Complete genome sequence of Corynebacterium casei LMG S-19264T (=DSM 44701T), isolated from a smear-ripened cheese.</title>
        <authorList>
            <consortium name="US DOE Joint Genome Institute (JGI-PGF)"/>
            <person name="Walter F."/>
            <person name="Albersmeier A."/>
            <person name="Kalinowski J."/>
            <person name="Ruckert C."/>
        </authorList>
    </citation>
    <scope>NUCLEOTIDE SEQUENCE</scope>
    <source>
        <strain evidence="4">JCM 3276</strain>
    </source>
</reference>
<dbReference type="InterPro" id="IPR012938">
    <property type="entry name" value="Glc/Sorbosone_DH"/>
</dbReference>
<dbReference type="Proteomes" id="UP000660680">
    <property type="component" value="Unassembled WGS sequence"/>
</dbReference>
<accession>A0A918LIN5</accession>
<keyword evidence="5" id="KW-1185">Reference proteome</keyword>
<gene>
    <name evidence="4" type="ORF">GCM10010171_54230</name>
</gene>
<evidence type="ECO:0000256" key="1">
    <source>
        <dbReference type="SAM" id="MobiDB-lite"/>
    </source>
</evidence>
<dbReference type="AlphaFoldDB" id="A0A918LIN5"/>
<dbReference type="PROSITE" id="PS51257">
    <property type="entry name" value="PROKAR_LIPOPROTEIN"/>
    <property type="match status" value="1"/>
</dbReference>
<sequence>MGRRNLAALATGVVMTVTGCATFTAQPPPQSWQPQVPLTPQAGPQPREQGGGSGGGGGQGGNQPPQSIPPPDGCTDFNPAVLATCLDSPVAVAALPGDGSDPSALVGERTTGRILLVRKDTEPKVVATVAVDAAGDGGLTGLALSPSYVEDQLIFAYVTTKTDNRLVRIAPGDVAKPVLTGIPRGPSGNRGALALDHTGALLLATGNAGKPAGPKSLAGKLLRITAGGKPHPENPDPASAIVASGLTSPGGVCASLDGSRTWVTDRTAKADVVHRVEYGRPLGTPAWSWKDKPGVAGCASTSQALWIAMSSAGHLQNLPQAPDGTFTGKPQVTMDGDEGFGRLAGLDLVNDSMAVATTANKHGGKPATSDDRAIAIIPTHGDGGGAD</sequence>
<feature type="region of interest" description="Disordered" evidence="1">
    <location>
        <begin position="25"/>
        <end position="75"/>
    </location>
</feature>
<dbReference type="SUPFAM" id="SSF50952">
    <property type="entry name" value="Soluble quinoprotein glucose dehydrogenase"/>
    <property type="match status" value="1"/>
</dbReference>
<comment type="caution">
    <text evidence="4">The sequence shown here is derived from an EMBL/GenBank/DDBJ whole genome shotgun (WGS) entry which is preliminary data.</text>
</comment>
<feature type="domain" description="Glucose/Sorbosone dehydrogenase" evidence="3">
    <location>
        <begin position="86"/>
        <end position="290"/>
    </location>
</feature>
<dbReference type="InterPro" id="IPR011042">
    <property type="entry name" value="6-blade_b-propeller_TolB-like"/>
</dbReference>
<protein>
    <submittedName>
        <fullName evidence="4">Glucose dehydrogenase</fullName>
    </submittedName>
</protein>
<dbReference type="Gene3D" id="2.120.10.30">
    <property type="entry name" value="TolB, C-terminal domain"/>
    <property type="match status" value="1"/>
</dbReference>
<proteinExistence type="predicted"/>
<dbReference type="RefSeq" id="WP_189213431.1">
    <property type="nucleotide sequence ID" value="NZ_BMRB01000006.1"/>
</dbReference>
<feature type="compositionally biased region" description="Gly residues" evidence="1">
    <location>
        <begin position="49"/>
        <end position="61"/>
    </location>
</feature>
<name>A0A918LIN5_9PSEU</name>
<organism evidence="4 5">
    <name type="scientific">Actinokineospora fastidiosa</name>
    <dbReference type="NCBI Taxonomy" id="1816"/>
    <lineage>
        <taxon>Bacteria</taxon>
        <taxon>Bacillati</taxon>
        <taxon>Actinomycetota</taxon>
        <taxon>Actinomycetes</taxon>
        <taxon>Pseudonocardiales</taxon>
        <taxon>Pseudonocardiaceae</taxon>
        <taxon>Actinokineospora</taxon>
    </lineage>
</organism>
<dbReference type="EMBL" id="BMRB01000006">
    <property type="protein sequence ID" value="GGS52305.1"/>
    <property type="molecule type" value="Genomic_DNA"/>
</dbReference>
<feature type="signal peptide" evidence="2">
    <location>
        <begin position="1"/>
        <end position="25"/>
    </location>
</feature>